<dbReference type="InterPro" id="IPR010721">
    <property type="entry name" value="UstE-like"/>
</dbReference>
<evidence type="ECO:0000313" key="1">
    <source>
        <dbReference type="EMBL" id="CAK3951350.1"/>
    </source>
</evidence>
<name>A0AAI8YWH0_9PEZI</name>
<evidence type="ECO:0008006" key="3">
    <source>
        <dbReference type="Google" id="ProtNLM"/>
    </source>
</evidence>
<reference evidence="1" key="1">
    <citation type="submission" date="2023-11" db="EMBL/GenBank/DDBJ databases">
        <authorList>
            <person name="Alioto T."/>
            <person name="Alioto T."/>
            <person name="Gomez Garrido J."/>
        </authorList>
    </citation>
    <scope>NUCLEOTIDE SEQUENCE</scope>
</reference>
<gene>
    <name evidence="1" type="ORF">LECACI_7A003273</name>
</gene>
<dbReference type="PANTHER" id="PTHR32251">
    <property type="entry name" value="3-OXO-5-ALPHA-STEROID 4-DEHYDROGENASE"/>
    <property type="match status" value="1"/>
</dbReference>
<dbReference type="Proteomes" id="UP001296104">
    <property type="component" value="Unassembled WGS sequence"/>
</dbReference>
<dbReference type="EMBL" id="CAVMBE010000015">
    <property type="protein sequence ID" value="CAK3951350.1"/>
    <property type="molecule type" value="Genomic_DNA"/>
</dbReference>
<dbReference type="GO" id="GO:0016020">
    <property type="term" value="C:membrane"/>
    <property type="evidence" value="ECO:0007669"/>
    <property type="project" value="TreeGrafter"/>
</dbReference>
<comment type="caution">
    <text evidence="1">The sequence shown here is derived from an EMBL/GenBank/DDBJ whole genome shotgun (WGS) entry which is preliminary data.</text>
</comment>
<evidence type="ECO:0000313" key="2">
    <source>
        <dbReference type="Proteomes" id="UP001296104"/>
    </source>
</evidence>
<proteinExistence type="predicted"/>
<keyword evidence="2" id="KW-1185">Reference proteome</keyword>
<organism evidence="1 2">
    <name type="scientific">Lecanosticta acicola</name>
    <dbReference type="NCBI Taxonomy" id="111012"/>
    <lineage>
        <taxon>Eukaryota</taxon>
        <taxon>Fungi</taxon>
        <taxon>Dikarya</taxon>
        <taxon>Ascomycota</taxon>
        <taxon>Pezizomycotina</taxon>
        <taxon>Dothideomycetes</taxon>
        <taxon>Dothideomycetidae</taxon>
        <taxon>Mycosphaerellales</taxon>
        <taxon>Mycosphaerellaceae</taxon>
        <taxon>Lecanosticta</taxon>
    </lineage>
</organism>
<protein>
    <recommendedName>
        <fullName evidence="3">Steroid 5-alpha reductase C-terminal domain-containing protein</fullName>
    </recommendedName>
</protein>
<dbReference type="Gene3D" id="1.20.120.1630">
    <property type="match status" value="1"/>
</dbReference>
<dbReference type="Pfam" id="PF06966">
    <property type="entry name" value="DUF1295"/>
    <property type="match status" value="1"/>
</dbReference>
<sequence>MTATASEMGTLGSAKEVLQEPSTYRAAHLLGITERSMLPSLGLHGGLSLVAYGIARTTNRVDLKDYLWATGMVANAWYTAVGRHMIFSPRAASFAQALSNLSYSQQALLGAVTAWGTRLTYRVVSRSLARGKDDPRYEVVKKQPGFWNKATLLFGLEAVFQSLISLPFTTAFRTDLLSGFTGAPSDWAPWVRWSAAGLFTAGLFLETIADWQIDSHKKREAVKKEQGGSGELLRSGVWSIVRHPNYLGDALCHFAFPLWTYGTGLFSWAQVAGPLANYFFLRFIGGDRENEASQAERYAKEDREKHSQFELYQLQKHAFWPSVFEIANPWTWVVASVGALGAAATWWAESKLGEAVMAVNPVDPKIGEELASLA</sequence>
<accession>A0AAI8YWH0</accession>
<dbReference type="AlphaFoldDB" id="A0AAI8YWH0"/>
<dbReference type="PANTHER" id="PTHR32251:SF15">
    <property type="entry name" value="3-OXO-5-ALPHA-STEROID 4-DEHYDROGENASE (DUF1295)"/>
    <property type="match status" value="1"/>
</dbReference>